<dbReference type="InterPro" id="IPR052517">
    <property type="entry name" value="GlcG_carb_metab_protein"/>
</dbReference>
<accession>A0A1T5G204</accession>
<organism evidence="2 3">
    <name type="scientific">Rhizorhabdus histidinilytica</name>
    <dbReference type="NCBI Taxonomy" id="439228"/>
    <lineage>
        <taxon>Bacteria</taxon>
        <taxon>Pseudomonadati</taxon>
        <taxon>Pseudomonadota</taxon>
        <taxon>Alphaproteobacteria</taxon>
        <taxon>Sphingomonadales</taxon>
        <taxon>Sphingomonadaceae</taxon>
        <taxon>Rhizorhabdus</taxon>
    </lineage>
</organism>
<evidence type="ECO:0000256" key="1">
    <source>
        <dbReference type="SAM" id="SignalP"/>
    </source>
</evidence>
<evidence type="ECO:0000313" key="3">
    <source>
        <dbReference type="Proteomes" id="UP000189818"/>
    </source>
</evidence>
<dbReference type="PANTHER" id="PTHR34309">
    <property type="entry name" value="SLR1406 PROTEIN"/>
    <property type="match status" value="1"/>
</dbReference>
<dbReference type="PANTHER" id="PTHR34309:SF10">
    <property type="entry name" value="SLR1406 PROTEIN"/>
    <property type="match status" value="1"/>
</dbReference>
<dbReference type="Gene3D" id="3.30.450.150">
    <property type="entry name" value="Haem-degrading domain"/>
    <property type="match status" value="1"/>
</dbReference>
<protein>
    <submittedName>
        <fullName evidence="2">Uncharacterized conserved protein GlcG, DUF336 family</fullName>
    </submittedName>
</protein>
<dbReference type="EMBL" id="FUYM01000011">
    <property type="protein sequence ID" value="SKC02468.1"/>
    <property type="molecule type" value="Genomic_DNA"/>
</dbReference>
<dbReference type="Proteomes" id="UP000189818">
    <property type="component" value="Unassembled WGS sequence"/>
</dbReference>
<dbReference type="RefSeq" id="WP_176152649.1">
    <property type="nucleotide sequence ID" value="NZ_FUYM01000011.1"/>
</dbReference>
<gene>
    <name evidence="2" type="ORF">SAMN06295920_111173</name>
</gene>
<reference evidence="3" key="1">
    <citation type="submission" date="2017-02" db="EMBL/GenBank/DDBJ databases">
        <authorList>
            <person name="Varghese N."/>
            <person name="Submissions S."/>
        </authorList>
    </citation>
    <scope>NUCLEOTIDE SEQUENCE [LARGE SCALE GENOMIC DNA]</scope>
    <source>
        <strain evidence="3">UM2</strain>
    </source>
</reference>
<dbReference type="InterPro" id="IPR038084">
    <property type="entry name" value="PduO/GlcC-like_sf"/>
</dbReference>
<name>A0A1T5G204_9SPHN</name>
<evidence type="ECO:0000313" key="2">
    <source>
        <dbReference type="EMBL" id="SKC02468.1"/>
    </source>
</evidence>
<dbReference type="Pfam" id="PF03928">
    <property type="entry name" value="HbpS-like"/>
    <property type="match status" value="1"/>
</dbReference>
<dbReference type="STRING" id="439228.SAMN06295920_111173"/>
<dbReference type="SUPFAM" id="SSF143744">
    <property type="entry name" value="GlcG-like"/>
    <property type="match status" value="1"/>
</dbReference>
<sequence>MTIMLRSSLAIAAGLLVATTAAAQTARPALDYASAAKIRDTCLDWASKNGKRMTVAVMDTHGMLVAYAHMDGASYQAGEVARWKATAASRFGRSTADLARLNPAANVPNVATIPGGLPIYTSAGVALGGVGVSGGKIDEDVACGTAGIAAAGLSADKPAS</sequence>
<dbReference type="InterPro" id="IPR005624">
    <property type="entry name" value="PduO/GlcC-like"/>
</dbReference>
<dbReference type="AlphaFoldDB" id="A0A1T5G204"/>
<feature type="chain" id="PRO_5012956377" evidence="1">
    <location>
        <begin position="24"/>
        <end position="160"/>
    </location>
</feature>
<keyword evidence="3" id="KW-1185">Reference proteome</keyword>
<keyword evidence="1" id="KW-0732">Signal</keyword>
<feature type="signal peptide" evidence="1">
    <location>
        <begin position="1"/>
        <end position="23"/>
    </location>
</feature>
<proteinExistence type="predicted"/>